<dbReference type="Pfam" id="PF20441">
    <property type="entry name" value="TerL_nuclease"/>
    <property type="match status" value="1"/>
</dbReference>
<dbReference type="Proteomes" id="UP001238334">
    <property type="component" value="Chromosome"/>
</dbReference>
<proteinExistence type="predicted"/>
<dbReference type="InterPro" id="IPR046461">
    <property type="entry name" value="TerL_ATPase"/>
</dbReference>
<gene>
    <name evidence="3" type="ORF">QPJ95_08580</name>
</gene>
<sequence length="504" mass="54137">MKASTKAIRFLETLAIPEGPKAGELIKLAPFQKKFVRGALADGVQAAVLSIGRGNAKTALSAGIALGAVMGKWDTQPRREILIAARTRDQARIAFDFVVGFMRSLSDEEKKLFTVRRSPRLEIEYDGDGGGHVIRAISADGKSALGSAPTLVLMDERGHWMADQGDALEHALLSGMGKRGGRALIISTSAPDDAHPFSVWLDEVQEGVYVQEHRPAPGLPADDKASLKEANPGAVHGIGSSLEWLQGQARRAIARGGSTLTSYRLYNRNERVSGETRDVLLTVDEWLNCEVSEVPARKGQVVIGVDLGGSASMTAAAFYWPDTGRLECLGTFPSKPTLLDRGQNDGVSGRYVEMNARCELSTLGDQTVPVAPWLMQVMAHVEGETVAAITADRYKQAELGEAIDKAGIRCPIIWRGQGFKDGGEDCERFRRAAYDGKVQTSPSLLLRSAFADAVTLRDPANNLKLAKARSTGRIDPAAATVLAVAEGARMMGRPTHKGGRIAWG</sequence>
<evidence type="ECO:0000313" key="3">
    <source>
        <dbReference type="EMBL" id="WIY26951.1"/>
    </source>
</evidence>
<dbReference type="GO" id="GO:0004519">
    <property type="term" value="F:endonuclease activity"/>
    <property type="evidence" value="ECO:0007669"/>
    <property type="project" value="InterPro"/>
</dbReference>
<dbReference type="InterPro" id="IPR046462">
    <property type="entry name" value="TerL_nuclease"/>
</dbReference>
<dbReference type="RefSeq" id="WP_270917393.1">
    <property type="nucleotide sequence ID" value="NZ_CP127247.1"/>
</dbReference>
<feature type="domain" description="Terminase large subunit-like endonuclease" evidence="2">
    <location>
        <begin position="237"/>
        <end position="486"/>
    </location>
</feature>
<evidence type="ECO:0000313" key="4">
    <source>
        <dbReference type="Proteomes" id="UP001238334"/>
    </source>
</evidence>
<dbReference type="AlphaFoldDB" id="A0A9Y2L1F9"/>
<reference evidence="3 4" key="1">
    <citation type="submission" date="2023-06" db="EMBL/GenBank/DDBJ databases">
        <title>Parasedimentitalea psychrophila sp. nov., a psychrophilic bacterium isolated from deep-sea sediment.</title>
        <authorList>
            <person name="Li A."/>
        </authorList>
    </citation>
    <scope>NUCLEOTIDE SEQUENCE [LARGE SCALE GENOMIC DNA]</scope>
    <source>
        <strain evidence="3 4">QS115</strain>
    </source>
</reference>
<dbReference type="KEGG" id="ppso:QPJ95_08580"/>
<protein>
    <submittedName>
        <fullName evidence="3">Terminase large subunit</fullName>
    </submittedName>
</protein>
<feature type="domain" description="Terminase large subunit-like ATPase" evidence="1">
    <location>
        <begin position="43"/>
        <end position="189"/>
    </location>
</feature>
<dbReference type="InterPro" id="IPR005021">
    <property type="entry name" value="Terminase_largesu-like"/>
</dbReference>
<dbReference type="InterPro" id="IPR027417">
    <property type="entry name" value="P-loop_NTPase"/>
</dbReference>
<evidence type="ECO:0000259" key="1">
    <source>
        <dbReference type="Pfam" id="PF03354"/>
    </source>
</evidence>
<accession>A0A9Y2L1F9</accession>
<dbReference type="EMBL" id="CP127247">
    <property type="protein sequence ID" value="WIY26951.1"/>
    <property type="molecule type" value="Genomic_DNA"/>
</dbReference>
<dbReference type="Pfam" id="PF03354">
    <property type="entry name" value="TerL_ATPase"/>
    <property type="match status" value="1"/>
</dbReference>
<organism evidence="3 4">
    <name type="scientific">Parasedimentitalea psychrophila</name>
    <dbReference type="NCBI Taxonomy" id="2997337"/>
    <lineage>
        <taxon>Bacteria</taxon>
        <taxon>Pseudomonadati</taxon>
        <taxon>Pseudomonadota</taxon>
        <taxon>Alphaproteobacteria</taxon>
        <taxon>Rhodobacterales</taxon>
        <taxon>Paracoccaceae</taxon>
        <taxon>Parasedimentitalea</taxon>
    </lineage>
</organism>
<dbReference type="PANTHER" id="PTHR41287">
    <property type="match status" value="1"/>
</dbReference>
<dbReference type="PANTHER" id="PTHR41287:SF1">
    <property type="entry name" value="PROTEIN YMFN"/>
    <property type="match status" value="1"/>
</dbReference>
<name>A0A9Y2L1F9_9RHOB</name>
<evidence type="ECO:0000259" key="2">
    <source>
        <dbReference type="Pfam" id="PF20441"/>
    </source>
</evidence>
<dbReference type="Gene3D" id="3.40.50.300">
    <property type="entry name" value="P-loop containing nucleotide triphosphate hydrolases"/>
    <property type="match status" value="1"/>
</dbReference>
<keyword evidence="4" id="KW-1185">Reference proteome</keyword>